<comment type="caution">
    <text evidence="1">The sequence shown here is derived from an EMBL/GenBank/DDBJ whole genome shotgun (WGS) entry which is preliminary data.</text>
</comment>
<protein>
    <submittedName>
        <fullName evidence="1">Uncharacterized protein</fullName>
    </submittedName>
</protein>
<gene>
    <name evidence="1" type="ORF">QWY13_11450</name>
</gene>
<dbReference type="EMBL" id="JAUJWU010000003">
    <property type="protein sequence ID" value="MDN7246099.1"/>
    <property type="molecule type" value="Genomic_DNA"/>
</dbReference>
<name>A0ABT8NDX5_9BACL</name>
<evidence type="ECO:0000313" key="1">
    <source>
        <dbReference type="EMBL" id="MDN7246099.1"/>
    </source>
</evidence>
<proteinExistence type="predicted"/>
<organism evidence="1 2">
    <name type="scientific">Planococcus shenhongbingii</name>
    <dbReference type="NCBI Taxonomy" id="3058398"/>
    <lineage>
        <taxon>Bacteria</taxon>
        <taxon>Bacillati</taxon>
        <taxon>Bacillota</taxon>
        <taxon>Bacilli</taxon>
        <taxon>Bacillales</taxon>
        <taxon>Caryophanaceae</taxon>
        <taxon>Planococcus</taxon>
    </lineage>
</organism>
<keyword evidence="2" id="KW-1185">Reference proteome</keyword>
<sequence length="95" mass="11045">MLKDKQLKGRYVFHYDDPKETELQEIKIVKDGTIRNLAFQGVQGMTHHDVKSRTLILDLKGRKVKTQLEQGDELEVGKRTMIESVQELTFDDIKT</sequence>
<dbReference type="Proteomes" id="UP001172142">
    <property type="component" value="Unassembled WGS sequence"/>
</dbReference>
<evidence type="ECO:0000313" key="2">
    <source>
        <dbReference type="Proteomes" id="UP001172142"/>
    </source>
</evidence>
<accession>A0ABT8NDX5</accession>
<reference evidence="1 2" key="1">
    <citation type="submission" date="2023-07" db="EMBL/GenBank/DDBJ databases">
        <title>Novel species in genus Planococcus.</title>
        <authorList>
            <person name="Ning S."/>
        </authorList>
    </citation>
    <scope>NUCLEOTIDE SEQUENCE [LARGE SCALE GENOMIC DNA]</scope>
    <source>
        <strain evidence="1 2">N017</strain>
    </source>
</reference>
<dbReference type="RefSeq" id="WP_301856711.1">
    <property type="nucleotide sequence ID" value="NZ_JAUJWU010000003.1"/>
</dbReference>